<accession>A0AAN7WLB3</accession>
<keyword evidence="4" id="KW-1185">Reference proteome</keyword>
<feature type="compositionally biased region" description="Polar residues" evidence="1">
    <location>
        <begin position="618"/>
        <end position="635"/>
    </location>
</feature>
<dbReference type="Proteomes" id="UP001306508">
    <property type="component" value="Unassembled WGS sequence"/>
</dbReference>
<evidence type="ECO:0000313" key="3">
    <source>
        <dbReference type="EMBL" id="KAK5778653.1"/>
    </source>
</evidence>
<feature type="region of interest" description="Disordered" evidence="1">
    <location>
        <begin position="618"/>
        <end position="639"/>
    </location>
</feature>
<dbReference type="InterPro" id="IPR024391">
    <property type="entry name" value="LDB19_N"/>
</dbReference>
<feature type="domain" description="LDB19 N-terminal" evidence="2">
    <location>
        <begin position="166"/>
        <end position="361"/>
    </location>
</feature>
<feature type="compositionally biased region" description="Polar residues" evidence="1">
    <location>
        <begin position="437"/>
        <end position="449"/>
    </location>
</feature>
<evidence type="ECO:0000259" key="2">
    <source>
        <dbReference type="Pfam" id="PF13002"/>
    </source>
</evidence>
<feature type="region of interest" description="Disordered" evidence="1">
    <location>
        <begin position="437"/>
        <end position="483"/>
    </location>
</feature>
<dbReference type="AlphaFoldDB" id="A0AAN7WLB3"/>
<feature type="compositionally biased region" description="Basic and acidic residues" evidence="1">
    <location>
        <begin position="12"/>
        <end position="23"/>
    </location>
</feature>
<organism evidence="3 4">
    <name type="scientific">Arxiozyma heterogenica</name>
    <dbReference type="NCBI Taxonomy" id="278026"/>
    <lineage>
        <taxon>Eukaryota</taxon>
        <taxon>Fungi</taxon>
        <taxon>Dikarya</taxon>
        <taxon>Ascomycota</taxon>
        <taxon>Saccharomycotina</taxon>
        <taxon>Saccharomycetes</taxon>
        <taxon>Saccharomycetales</taxon>
        <taxon>Saccharomycetaceae</taxon>
        <taxon>Arxiozyma</taxon>
    </lineage>
</organism>
<reference evidence="4" key="1">
    <citation type="submission" date="2023-07" db="EMBL/GenBank/DDBJ databases">
        <title>A draft genome of Kazachstania heterogenica Y-27499.</title>
        <authorList>
            <person name="Donic C."/>
            <person name="Kralova J.S."/>
            <person name="Fidel L."/>
            <person name="Ben-Dor S."/>
            <person name="Jung S."/>
        </authorList>
    </citation>
    <scope>NUCLEOTIDE SEQUENCE [LARGE SCALE GENOMIC DNA]</scope>
    <source>
        <strain evidence="4">Y27499</strain>
    </source>
</reference>
<name>A0AAN7WLB3_9SACH</name>
<dbReference type="Pfam" id="PF13002">
    <property type="entry name" value="LDB19"/>
    <property type="match status" value="1"/>
</dbReference>
<dbReference type="EMBL" id="JAWIZZ010000053">
    <property type="protein sequence ID" value="KAK5778653.1"/>
    <property type="molecule type" value="Genomic_DNA"/>
</dbReference>
<feature type="region of interest" description="Disordered" evidence="1">
    <location>
        <begin position="1"/>
        <end position="31"/>
    </location>
</feature>
<evidence type="ECO:0000256" key="1">
    <source>
        <dbReference type="SAM" id="MobiDB-lite"/>
    </source>
</evidence>
<evidence type="ECO:0000313" key="4">
    <source>
        <dbReference type="Proteomes" id="UP001306508"/>
    </source>
</evidence>
<feature type="region of interest" description="Disordered" evidence="1">
    <location>
        <begin position="657"/>
        <end position="690"/>
    </location>
</feature>
<gene>
    <name evidence="3" type="ORF">RI543_004324</name>
</gene>
<proteinExistence type="predicted"/>
<protein>
    <recommendedName>
        <fullName evidence="2">LDB19 N-terminal domain-containing protein</fullName>
    </recommendedName>
</protein>
<sequence length="840" mass="92639">MVFSMLHSVSSKSDHVSNEDERPATPGSHPIELSINIESPPCVMYGNATESSGALLSGLLNLKVKDPYKNNGSIGRSNLGNNNILNVNTSASLNSSSSQSGSINISSTKRKSGLFTTFSSLSASTSNNQSINTINSTTSNFYKSNSSQISNQKILEGYTKVPIVNVTLSFVQTVYYNKPFLPDSQQIQTCNNCRKKITNMKTWNIQTEIINKSVGTHSYPFSYLIPGSVPATCRLGEHSETQVKYELIASASYVDPKNKNFNVSRPNKKDLKLLKLIMPIPITRSIPRGPDKNSLRVFPPTELTAAAVLPNVIYPKSTFPLELKLDGVSSGDRRWRMRKLAWRIEETTKVRGYSCSKHKPNLTQLEEDVRKRELERSKKPVQAIKRYGDIGPQIKVTVASPDNLPMNINNIPLSNNGYPIRNTSSNNVNENRDLAATETTTTISRSDVTNNPSSSRPFRRRNARGMQDTDDDDDGTNQGENLFIHPSDDALRQEILQQQRRIREEQLKKELAKNNSMLFTEEVRVISKGEVKNGWKTDFDNNGKIELVTDIDCMSLNSGVGNPIIFSSTSRPYIDSHKNIINVACDVQDPNLGIYVSHILAVEIVVAEETLQYANGQPINKSKNRSQSTSKTSAPENDADQRLAELSPLFANMNAPKARPVTEESHSTLSLKRSISGDGSGSKHPNGQVIPKIVSVPTGAARVLRMQFRLNITERSGLGISWDEEVPPIYQDVKQAAPPTYETTVAVLPSYTVDGNEEARNVSEQQVSGLIAITPPPMAHHSSSNQGSTLSAVQSPQLENIISVQGRIPYRNSILTPSTTTQDLGVRNISSILNTDRITQ</sequence>
<comment type="caution">
    <text evidence="3">The sequence shown here is derived from an EMBL/GenBank/DDBJ whole genome shotgun (WGS) entry which is preliminary data.</text>
</comment>